<evidence type="ECO:0008006" key="6">
    <source>
        <dbReference type="Google" id="ProtNLM"/>
    </source>
</evidence>
<gene>
    <name evidence="4" type="ORF">EJB05_56228</name>
</gene>
<evidence type="ECO:0000256" key="1">
    <source>
        <dbReference type="SAM" id="MobiDB-lite"/>
    </source>
</evidence>
<proteinExistence type="predicted"/>
<dbReference type="PANTHER" id="PTHR33800:SF13">
    <property type="entry name" value="OS06G0113600 PROTEIN"/>
    <property type="match status" value="1"/>
</dbReference>
<dbReference type="Pfam" id="PF12937">
    <property type="entry name" value="F-box-like"/>
    <property type="match status" value="1"/>
</dbReference>
<dbReference type="Proteomes" id="UP000324897">
    <property type="component" value="Unassembled WGS sequence"/>
</dbReference>
<keyword evidence="5" id="KW-1185">Reference proteome</keyword>
<dbReference type="SUPFAM" id="SSF81383">
    <property type="entry name" value="F-box domain"/>
    <property type="match status" value="1"/>
</dbReference>
<evidence type="ECO:0000313" key="4">
    <source>
        <dbReference type="EMBL" id="TVT98463.1"/>
    </source>
</evidence>
<accession>A0A5J9SI00</accession>
<dbReference type="OrthoDB" id="685740at2759"/>
<dbReference type="AlphaFoldDB" id="A0A5J9SI00"/>
<dbReference type="InterPro" id="IPR005174">
    <property type="entry name" value="KIB1-4_b-propeller"/>
</dbReference>
<dbReference type="EMBL" id="RWGY01000854">
    <property type="protein sequence ID" value="TVT98463.1"/>
    <property type="molecule type" value="Genomic_DNA"/>
</dbReference>
<feature type="domain" description="F-box" evidence="3">
    <location>
        <begin position="63"/>
        <end position="100"/>
    </location>
</feature>
<protein>
    <recommendedName>
        <fullName evidence="6">DUF295 domain-containing protein</fullName>
    </recommendedName>
</protein>
<evidence type="ECO:0000259" key="3">
    <source>
        <dbReference type="Pfam" id="PF12937"/>
    </source>
</evidence>
<dbReference type="Pfam" id="PF03478">
    <property type="entry name" value="Beta-prop_KIB1-4"/>
    <property type="match status" value="1"/>
</dbReference>
<sequence length="431" mass="48757">MARSGRGDRRRSGRPTGSVAAATERSFSSRRSSREVATAPTTSEKICDPPVSTTTPTLVPQGWADLPEDLLQAIIVLLRSPHEAIAFSATCRSWHAAVFTSVSAFNLFTLFPPVLLQPKIPNSSLSPEFFVDLMNTESPLRCQFPWETVNKMDYIGYSHGNLIYSHKKKCHLFDAFTGTRTKSPRLVTDKGGYPIFGALTAPLASPDSSLLVQAGCFLYQWKIGSESWLKQYQIDPNTSIIQIVNFKGELFALDCYKNLFRVRLEPRFTLQSLIVVWDCDDYLMFGRWLVVWDDMLLFFGHWKQSFQAVRLDLSSIPTWVKVEKLENLAVFVSGAANSQAFACKDPERWGGRSNSVYFCSIDEPWSVVQLGDTVEPPDYTATNLFNNLVRARYTEEQSVDASPVWVFPPMFCRSHKLPPSRCLNLSYWIRP</sequence>
<reference evidence="4 5" key="1">
    <citation type="journal article" date="2019" name="Sci. Rep.">
        <title>A high-quality genome of Eragrostis curvula grass provides insights into Poaceae evolution and supports new strategies to enhance forage quality.</title>
        <authorList>
            <person name="Carballo J."/>
            <person name="Santos B.A.C.M."/>
            <person name="Zappacosta D."/>
            <person name="Garbus I."/>
            <person name="Selva J.P."/>
            <person name="Gallo C.A."/>
            <person name="Diaz A."/>
            <person name="Albertini E."/>
            <person name="Caccamo M."/>
            <person name="Echenique V."/>
        </authorList>
    </citation>
    <scope>NUCLEOTIDE SEQUENCE [LARGE SCALE GENOMIC DNA]</scope>
    <source>
        <strain evidence="5">cv. Victoria</strain>
        <tissue evidence="4">Leaf</tissue>
    </source>
</reference>
<evidence type="ECO:0000313" key="5">
    <source>
        <dbReference type="Proteomes" id="UP000324897"/>
    </source>
</evidence>
<feature type="domain" description="KIB1-4 beta-propeller" evidence="2">
    <location>
        <begin position="141"/>
        <end position="362"/>
    </location>
</feature>
<name>A0A5J9SI00_9POAL</name>
<dbReference type="Gene3D" id="1.20.1280.50">
    <property type="match status" value="1"/>
</dbReference>
<dbReference type="PANTHER" id="PTHR33800">
    <property type="entry name" value="OS06G0113600 PROTEIN"/>
    <property type="match status" value="1"/>
</dbReference>
<dbReference type="Gramene" id="TVT98463">
    <property type="protein sequence ID" value="TVT98463"/>
    <property type="gene ID" value="EJB05_56228"/>
</dbReference>
<dbReference type="InterPro" id="IPR001810">
    <property type="entry name" value="F-box_dom"/>
</dbReference>
<comment type="caution">
    <text evidence="4">The sequence shown here is derived from an EMBL/GenBank/DDBJ whole genome shotgun (WGS) entry which is preliminary data.</text>
</comment>
<evidence type="ECO:0000259" key="2">
    <source>
        <dbReference type="Pfam" id="PF03478"/>
    </source>
</evidence>
<organism evidence="4 5">
    <name type="scientific">Eragrostis curvula</name>
    <name type="common">weeping love grass</name>
    <dbReference type="NCBI Taxonomy" id="38414"/>
    <lineage>
        <taxon>Eukaryota</taxon>
        <taxon>Viridiplantae</taxon>
        <taxon>Streptophyta</taxon>
        <taxon>Embryophyta</taxon>
        <taxon>Tracheophyta</taxon>
        <taxon>Spermatophyta</taxon>
        <taxon>Magnoliopsida</taxon>
        <taxon>Liliopsida</taxon>
        <taxon>Poales</taxon>
        <taxon>Poaceae</taxon>
        <taxon>PACMAD clade</taxon>
        <taxon>Chloridoideae</taxon>
        <taxon>Eragrostideae</taxon>
        <taxon>Eragrostidinae</taxon>
        <taxon>Eragrostis</taxon>
    </lineage>
</organism>
<dbReference type="InterPro" id="IPR036047">
    <property type="entry name" value="F-box-like_dom_sf"/>
</dbReference>
<feature type="region of interest" description="Disordered" evidence="1">
    <location>
        <begin position="1"/>
        <end position="52"/>
    </location>
</feature>